<dbReference type="Proteomes" id="UP000295611">
    <property type="component" value="Unassembled WGS sequence"/>
</dbReference>
<proteinExistence type="predicted"/>
<accession>A0A4R7BBD7</accession>
<name>A0A4R7BBD7_9NEIS</name>
<evidence type="ECO:0000313" key="1">
    <source>
        <dbReference type="EMBL" id="TDR82274.1"/>
    </source>
</evidence>
<sequence>MYWVDAPGRQSQEQDYSLNPIRINTRFCYITRWIPPSAPAIGAIHLRCEPLSEANFRA</sequence>
<dbReference type="AlphaFoldDB" id="A0A4R7BBD7"/>
<dbReference type="EMBL" id="SNZP01000002">
    <property type="protein sequence ID" value="TDR82274.1"/>
    <property type="molecule type" value="Genomic_DNA"/>
</dbReference>
<reference evidence="1 2" key="1">
    <citation type="submission" date="2019-03" db="EMBL/GenBank/DDBJ databases">
        <title>Genomic Encyclopedia of Type Strains, Phase III (KMG-III): the genomes of soil and plant-associated and newly described type strains.</title>
        <authorList>
            <person name="Whitman W."/>
        </authorList>
    </citation>
    <scope>NUCLEOTIDE SEQUENCE [LARGE SCALE GENOMIC DNA]</scope>
    <source>
        <strain evidence="1 2">CECT 8976</strain>
    </source>
</reference>
<keyword evidence="2" id="KW-1185">Reference proteome</keyword>
<evidence type="ECO:0000313" key="2">
    <source>
        <dbReference type="Proteomes" id="UP000295611"/>
    </source>
</evidence>
<gene>
    <name evidence="1" type="ORF">DFP86_102391</name>
</gene>
<organism evidence="1 2">
    <name type="scientific">Paludibacterium purpuratum</name>
    <dbReference type="NCBI Taxonomy" id="1144873"/>
    <lineage>
        <taxon>Bacteria</taxon>
        <taxon>Pseudomonadati</taxon>
        <taxon>Pseudomonadota</taxon>
        <taxon>Betaproteobacteria</taxon>
        <taxon>Neisseriales</taxon>
        <taxon>Chromobacteriaceae</taxon>
        <taxon>Paludibacterium</taxon>
    </lineage>
</organism>
<comment type="caution">
    <text evidence="1">The sequence shown here is derived from an EMBL/GenBank/DDBJ whole genome shotgun (WGS) entry which is preliminary data.</text>
</comment>
<protein>
    <submittedName>
        <fullName evidence="1">Uncharacterized protein</fullName>
    </submittedName>
</protein>